<keyword evidence="2" id="KW-1185">Reference proteome</keyword>
<comment type="caution">
    <text evidence="1">The sequence shown here is derived from an EMBL/GenBank/DDBJ whole genome shotgun (WGS) entry which is preliminary data.</text>
</comment>
<dbReference type="AlphaFoldDB" id="A0A2G8JH76"/>
<dbReference type="OrthoDB" id="10259600at2759"/>
<reference evidence="1 2" key="1">
    <citation type="journal article" date="2017" name="PLoS Biol.">
        <title>The sea cucumber genome provides insights into morphological evolution and visceral regeneration.</title>
        <authorList>
            <person name="Zhang X."/>
            <person name="Sun L."/>
            <person name="Yuan J."/>
            <person name="Sun Y."/>
            <person name="Gao Y."/>
            <person name="Zhang L."/>
            <person name="Li S."/>
            <person name="Dai H."/>
            <person name="Hamel J.F."/>
            <person name="Liu C."/>
            <person name="Yu Y."/>
            <person name="Liu S."/>
            <person name="Lin W."/>
            <person name="Guo K."/>
            <person name="Jin S."/>
            <person name="Xu P."/>
            <person name="Storey K.B."/>
            <person name="Huan P."/>
            <person name="Zhang T."/>
            <person name="Zhou Y."/>
            <person name="Zhang J."/>
            <person name="Lin C."/>
            <person name="Li X."/>
            <person name="Xing L."/>
            <person name="Huo D."/>
            <person name="Sun M."/>
            <person name="Wang L."/>
            <person name="Mercier A."/>
            <person name="Li F."/>
            <person name="Yang H."/>
            <person name="Xiang J."/>
        </authorList>
    </citation>
    <scope>NUCLEOTIDE SEQUENCE [LARGE SCALE GENOMIC DNA]</scope>
    <source>
        <strain evidence="1">Shaxun</strain>
        <tissue evidence="1">Muscle</tissue>
    </source>
</reference>
<proteinExistence type="predicted"/>
<organism evidence="1 2">
    <name type="scientific">Stichopus japonicus</name>
    <name type="common">Sea cucumber</name>
    <dbReference type="NCBI Taxonomy" id="307972"/>
    <lineage>
        <taxon>Eukaryota</taxon>
        <taxon>Metazoa</taxon>
        <taxon>Echinodermata</taxon>
        <taxon>Eleutherozoa</taxon>
        <taxon>Echinozoa</taxon>
        <taxon>Holothuroidea</taxon>
        <taxon>Aspidochirotacea</taxon>
        <taxon>Aspidochirotida</taxon>
        <taxon>Stichopodidae</taxon>
        <taxon>Apostichopus</taxon>
    </lineage>
</organism>
<protein>
    <submittedName>
        <fullName evidence="1">Uncharacterized protein</fullName>
    </submittedName>
</protein>
<dbReference type="Proteomes" id="UP000230750">
    <property type="component" value="Unassembled WGS sequence"/>
</dbReference>
<evidence type="ECO:0000313" key="1">
    <source>
        <dbReference type="EMBL" id="PIK35106.1"/>
    </source>
</evidence>
<name>A0A2G8JH76_STIJA</name>
<dbReference type="EMBL" id="MRZV01001985">
    <property type="protein sequence ID" value="PIK35106.1"/>
    <property type="molecule type" value="Genomic_DNA"/>
</dbReference>
<dbReference type="STRING" id="307972.A0A2G8JH76"/>
<accession>A0A2G8JH76</accession>
<sequence>MRDAAEMASEQSFQKLIIRGRRLNVKWGKSFAQQDDKKKIMEEGQSFNPVPGLPAALPLPPRWETVLKTPITSSIWTNSLICHNFLHGHPWVHLL</sequence>
<evidence type="ECO:0000313" key="2">
    <source>
        <dbReference type="Proteomes" id="UP000230750"/>
    </source>
</evidence>
<gene>
    <name evidence="1" type="ORF">BSL78_28071</name>
</gene>